<comment type="function">
    <text evidence="4">Produces ATP from ADP in the presence of a proton gradient across the membrane.</text>
</comment>
<evidence type="ECO:0000256" key="2">
    <source>
        <dbReference type="ARBA" id="ARBA00022448"/>
    </source>
</evidence>
<comment type="similarity">
    <text evidence="1 4">Belongs to the V-ATPase D subunit family.</text>
</comment>
<dbReference type="STRING" id="745368.SAMN02745178_02137"/>
<dbReference type="OrthoDB" id="9781718at2"/>
<proteinExistence type="inferred from homology"/>
<dbReference type="GO" id="GO:0005524">
    <property type="term" value="F:ATP binding"/>
    <property type="evidence" value="ECO:0007669"/>
    <property type="project" value="UniProtKB-UniRule"/>
</dbReference>
<dbReference type="Pfam" id="PF01813">
    <property type="entry name" value="ATP-synt_D"/>
    <property type="match status" value="1"/>
</dbReference>
<keyword evidence="3 4" id="KW-0406">Ion transport</keyword>
<evidence type="ECO:0000313" key="5">
    <source>
        <dbReference type="EMBL" id="SKA91460.1"/>
    </source>
</evidence>
<evidence type="ECO:0000256" key="3">
    <source>
        <dbReference type="ARBA" id="ARBA00023065"/>
    </source>
</evidence>
<dbReference type="EMBL" id="FUYF01000013">
    <property type="protein sequence ID" value="SKA91460.1"/>
    <property type="molecule type" value="Genomic_DNA"/>
</dbReference>
<dbReference type="PANTHER" id="PTHR11671">
    <property type="entry name" value="V-TYPE ATP SYNTHASE SUBUNIT D"/>
    <property type="match status" value="1"/>
</dbReference>
<evidence type="ECO:0000313" key="6">
    <source>
        <dbReference type="Proteomes" id="UP000190286"/>
    </source>
</evidence>
<keyword evidence="4" id="KW-0375">Hydrogen ion transport</keyword>
<sequence>MAQQVFPTKSNLMATKRSLALATQGYDLMDRKRNILVREMMQLIDRAAGIQDRISAAYAEAYEALKKANIMLGSVGGYAAGVPVERGVQMSTRSVMGVELPTLRLNTTSPMGLYYDLESTNGTLDVAYLKFNEVKTLTVELAEVETSVIRLAEAIQKTQKRANALGNVQIPQMQKTIKSIDEVLSEREREEFSRLKVIKAQKEKEEA</sequence>
<dbReference type="InterPro" id="IPR002699">
    <property type="entry name" value="V_ATPase_D"/>
</dbReference>
<dbReference type="NCBIfam" id="TIGR00309">
    <property type="entry name" value="V_ATPase_subD"/>
    <property type="match status" value="1"/>
</dbReference>
<gene>
    <name evidence="4" type="primary">atpD</name>
    <name evidence="5" type="ORF">SAMN02745178_02137</name>
</gene>
<keyword evidence="6" id="KW-1185">Reference proteome</keyword>
<name>A0A1T4XPH4_9FIRM</name>
<organism evidence="5 6">
    <name type="scientific">Gemmiger formicilis</name>
    <dbReference type="NCBI Taxonomy" id="745368"/>
    <lineage>
        <taxon>Bacteria</taxon>
        <taxon>Bacillati</taxon>
        <taxon>Bacillota</taxon>
        <taxon>Clostridia</taxon>
        <taxon>Eubacteriales</taxon>
        <taxon>Gemmiger</taxon>
    </lineage>
</organism>
<dbReference type="GO" id="GO:0042777">
    <property type="term" value="P:proton motive force-driven plasma membrane ATP synthesis"/>
    <property type="evidence" value="ECO:0007669"/>
    <property type="project" value="UniProtKB-UniRule"/>
</dbReference>
<dbReference type="Gene3D" id="1.10.287.3240">
    <property type="match status" value="1"/>
</dbReference>
<dbReference type="HAMAP" id="MF_00271">
    <property type="entry name" value="ATP_synth_D_arch"/>
    <property type="match status" value="1"/>
</dbReference>
<dbReference type="GO" id="GO:0046961">
    <property type="term" value="F:proton-transporting ATPase activity, rotational mechanism"/>
    <property type="evidence" value="ECO:0007669"/>
    <property type="project" value="InterPro"/>
</dbReference>
<dbReference type="AlphaFoldDB" id="A0A1T4XPH4"/>
<accession>A0A1T4XPH4</accession>
<evidence type="ECO:0000256" key="4">
    <source>
        <dbReference type="HAMAP-Rule" id="MF_00271"/>
    </source>
</evidence>
<dbReference type="RefSeq" id="WP_078785004.1">
    <property type="nucleotide sequence ID" value="NZ_CABIYV010000002.1"/>
</dbReference>
<dbReference type="Proteomes" id="UP000190286">
    <property type="component" value="Unassembled WGS sequence"/>
</dbReference>
<protein>
    <recommendedName>
        <fullName evidence="4">V-type ATP synthase subunit D</fullName>
    </recommendedName>
    <alternativeName>
        <fullName evidence="4">V-ATPase subunit D</fullName>
    </alternativeName>
</protein>
<dbReference type="GO" id="GO:0046933">
    <property type="term" value="F:proton-transporting ATP synthase activity, rotational mechanism"/>
    <property type="evidence" value="ECO:0007669"/>
    <property type="project" value="UniProtKB-UniRule"/>
</dbReference>
<dbReference type="GeneID" id="93338586"/>
<reference evidence="5 6" key="1">
    <citation type="submission" date="2017-02" db="EMBL/GenBank/DDBJ databases">
        <authorList>
            <person name="Peterson S.W."/>
        </authorList>
    </citation>
    <scope>NUCLEOTIDE SEQUENCE [LARGE SCALE GENOMIC DNA]</scope>
    <source>
        <strain evidence="5 6">ATCC 27749</strain>
    </source>
</reference>
<keyword evidence="2 4" id="KW-0813">Transport</keyword>
<keyword evidence="4" id="KW-0066">ATP synthesis</keyword>
<evidence type="ECO:0000256" key="1">
    <source>
        <dbReference type="ARBA" id="ARBA00005850"/>
    </source>
</evidence>